<evidence type="ECO:0000313" key="1">
    <source>
        <dbReference type="EMBL" id="KMM66382.1"/>
    </source>
</evidence>
<organism evidence="1 2">
    <name type="scientific">Coccidioides posadasii RMSCC 3488</name>
    <dbReference type="NCBI Taxonomy" id="454284"/>
    <lineage>
        <taxon>Eukaryota</taxon>
        <taxon>Fungi</taxon>
        <taxon>Dikarya</taxon>
        <taxon>Ascomycota</taxon>
        <taxon>Pezizomycotina</taxon>
        <taxon>Eurotiomycetes</taxon>
        <taxon>Eurotiomycetidae</taxon>
        <taxon>Onygenales</taxon>
        <taxon>Onygenaceae</taxon>
        <taxon>Coccidioides</taxon>
    </lineage>
</organism>
<dbReference type="EMBL" id="DS268109">
    <property type="protein sequence ID" value="KMM66382.1"/>
    <property type="molecule type" value="Genomic_DNA"/>
</dbReference>
<dbReference type="VEuPathDB" id="FungiDB:CPAG_02721"/>
<accession>A0A0J6I4S3</accession>
<dbReference type="Proteomes" id="UP000054567">
    <property type="component" value="Unassembled WGS sequence"/>
</dbReference>
<proteinExistence type="predicted"/>
<protein>
    <submittedName>
        <fullName evidence="1">Uncharacterized protein</fullName>
    </submittedName>
</protein>
<reference evidence="2" key="2">
    <citation type="journal article" date="2009" name="Genome Res.">
        <title>Comparative genomic analyses of the human fungal pathogens Coccidioides and their relatives.</title>
        <authorList>
            <person name="Sharpton T.J."/>
            <person name="Stajich J.E."/>
            <person name="Rounsley S.D."/>
            <person name="Gardner M.J."/>
            <person name="Wortman J.R."/>
            <person name="Jordar V.S."/>
            <person name="Maiti R."/>
            <person name="Kodira C.D."/>
            <person name="Neafsey D.E."/>
            <person name="Zeng Q."/>
            <person name="Hung C.-Y."/>
            <person name="McMahan C."/>
            <person name="Muszewska A."/>
            <person name="Grynberg M."/>
            <person name="Mandel M.A."/>
            <person name="Kellner E.M."/>
            <person name="Barker B.M."/>
            <person name="Galgiani J.N."/>
            <person name="Orbach M.J."/>
            <person name="Kirkland T.N."/>
            <person name="Cole G.T."/>
            <person name="Henn M.R."/>
            <person name="Birren B.W."/>
            <person name="Taylor J.W."/>
        </authorList>
    </citation>
    <scope>NUCLEOTIDE SEQUENCE [LARGE SCALE GENOMIC DNA]</scope>
    <source>
        <strain evidence="2">RMSCC 3488</strain>
    </source>
</reference>
<evidence type="ECO:0000313" key="2">
    <source>
        <dbReference type="Proteomes" id="UP000054567"/>
    </source>
</evidence>
<sequence>MKELVHGSLEFAIVHPASAITQWQQCLSPLHGISQSATSRLHSEAAVEKCKESDSEMCVLVQTMLMLLIFIHLTSPRQLDKNHLLFQISGSSFDAFGRMTALRGGKGPSSAIHQTTVIQKI</sequence>
<name>A0A0J6I4S3_COCPO</name>
<dbReference type="AlphaFoldDB" id="A0A0J6I4S3"/>
<gene>
    <name evidence="1" type="ORF">CPAG_02721</name>
</gene>
<reference evidence="1 2" key="1">
    <citation type="submission" date="2007-06" db="EMBL/GenBank/DDBJ databases">
        <title>The Genome Sequence of Coccidioides posadasii RMSCC_3488.</title>
        <authorList>
            <consortium name="Coccidioides Genome Resources Consortium"/>
            <consortium name="The Broad Institute Genome Sequencing Platform"/>
            <person name="Henn M.R."/>
            <person name="Sykes S."/>
            <person name="Young S."/>
            <person name="Jaffe D."/>
            <person name="Berlin A."/>
            <person name="Alvarez P."/>
            <person name="Butler J."/>
            <person name="Gnerre S."/>
            <person name="Grabherr M."/>
            <person name="Mauceli E."/>
            <person name="Brockman W."/>
            <person name="Kodira C."/>
            <person name="Alvarado L."/>
            <person name="Zeng Q."/>
            <person name="Crawford M."/>
            <person name="Antoine C."/>
            <person name="Devon K."/>
            <person name="Galgiani J."/>
            <person name="Orsborn K."/>
            <person name="Lewis M.L."/>
            <person name="Nusbaum C."/>
            <person name="Galagan J."/>
            <person name="Birren B."/>
        </authorList>
    </citation>
    <scope>NUCLEOTIDE SEQUENCE [LARGE SCALE GENOMIC DNA]</scope>
    <source>
        <strain evidence="1 2">RMSCC 3488</strain>
    </source>
</reference>
<reference evidence="2" key="3">
    <citation type="journal article" date="2010" name="Genome Res.">
        <title>Population genomic sequencing of Coccidioides fungi reveals recent hybridization and transposon control.</title>
        <authorList>
            <person name="Neafsey D.E."/>
            <person name="Barker B.M."/>
            <person name="Sharpton T.J."/>
            <person name="Stajich J.E."/>
            <person name="Park D.J."/>
            <person name="Whiston E."/>
            <person name="Hung C.-Y."/>
            <person name="McMahan C."/>
            <person name="White J."/>
            <person name="Sykes S."/>
            <person name="Heiman D."/>
            <person name="Young S."/>
            <person name="Zeng Q."/>
            <person name="Abouelleil A."/>
            <person name="Aftuck L."/>
            <person name="Bessette D."/>
            <person name="Brown A."/>
            <person name="FitzGerald M."/>
            <person name="Lui A."/>
            <person name="Macdonald J.P."/>
            <person name="Priest M."/>
            <person name="Orbach M.J."/>
            <person name="Galgiani J.N."/>
            <person name="Kirkland T.N."/>
            <person name="Cole G.T."/>
            <person name="Birren B.W."/>
            <person name="Henn M.R."/>
            <person name="Taylor J.W."/>
            <person name="Rounsley S.D."/>
        </authorList>
    </citation>
    <scope>NUCLEOTIDE SEQUENCE [LARGE SCALE GENOMIC DNA]</scope>
    <source>
        <strain evidence="2">RMSCC 3488</strain>
    </source>
</reference>